<keyword evidence="1" id="KW-0732">Signal</keyword>
<organism evidence="2">
    <name type="scientific">uncultured Campylobacterales bacterium</name>
    <dbReference type="NCBI Taxonomy" id="352960"/>
    <lineage>
        <taxon>Bacteria</taxon>
        <taxon>Pseudomonadati</taxon>
        <taxon>Campylobacterota</taxon>
        <taxon>Epsilonproteobacteria</taxon>
        <taxon>Campylobacterales</taxon>
        <taxon>environmental samples</taxon>
    </lineage>
</organism>
<feature type="chain" id="PRO_5027814359" evidence="1">
    <location>
        <begin position="22"/>
        <end position="157"/>
    </location>
</feature>
<dbReference type="AlphaFoldDB" id="A0A6S6T8V2"/>
<evidence type="ECO:0000313" key="2">
    <source>
        <dbReference type="EMBL" id="CAA6814666.1"/>
    </source>
</evidence>
<dbReference type="Pfam" id="PF13618">
    <property type="entry name" value="Gluconate_2-dh3"/>
    <property type="match status" value="1"/>
</dbReference>
<dbReference type="PROSITE" id="PS51257">
    <property type="entry name" value="PROKAR_LIPOPROTEIN"/>
    <property type="match status" value="1"/>
</dbReference>
<proteinExistence type="predicted"/>
<dbReference type="InterPro" id="IPR027056">
    <property type="entry name" value="Gluconate_2DH_su3"/>
</dbReference>
<reference evidence="2" key="1">
    <citation type="submission" date="2020-01" db="EMBL/GenBank/DDBJ databases">
        <authorList>
            <person name="Meier V. D."/>
            <person name="Meier V D."/>
        </authorList>
    </citation>
    <scope>NUCLEOTIDE SEQUENCE</scope>
    <source>
        <strain evidence="2">HLG_WM_MAG_12</strain>
    </source>
</reference>
<accession>A0A6S6T8V2</accession>
<dbReference type="EMBL" id="CACVAW010000061">
    <property type="protein sequence ID" value="CAA6814666.1"/>
    <property type="molecule type" value="Genomic_DNA"/>
</dbReference>
<gene>
    <name evidence="2" type="ORF">HELGO_WM8300</name>
</gene>
<feature type="signal peptide" evidence="1">
    <location>
        <begin position="1"/>
        <end position="21"/>
    </location>
</feature>
<protein>
    <submittedName>
        <fullName evidence="2">Uncharacterized protein</fullName>
    </submittedName>
</protein>
<name>A0A6S6T8V2_9BACT</name>
<sequence length="157" mass="17971">MQRRNFIKSSAILALTITSCAKTNNYFWTTIENAQNILMPKSKFGPSAKELQSTKYLKNVSIHSSFDSRDIRVLKQGVKYLYEKNFNVLPKSKKEKLLNNFSQSGLGSQWVSLMLYYTIESTFCDPIYGGNTNQIGWNWVNHPVGYPRPKKTFGNVA</sequence>
<evidence type="ECO:0000256" key="1">
    <source>
        <dbReference type="SAM" id="SignalP"/>
    </source>
</evidence>